<feature type="region of interest" description="Disordered" evidence="1">
    <location>
        <begin position="1"/>
        <end position="41"/>
    </location>
</feature>
<dbReference type="AlphaFoldDB" id="A0A8T0EKB7"/>
<comment type="caution">
    <text evidence="2">The sequence shown here is derived from an EMBL/GenBank/DDBJ whole genome shotgun (WGS) entry which is preliminary data.</text>
</comment>
<keyword evidence="3" id="KW-1185">Reference proteome</keyword>
<dbReference type="PANTHER" id="PTHR21415:SF1">
    <property type="entry name" value="U7 SNRNA-ASSOCIATED SM-LIKE PROTEIN LSM11"/>
    <property type="match status" value="1"/>
</dbReference>
<feature type="compositionally biased region" description="Basic residues" evidence="1">
    <location>
        <begin position="7"/>
        <end position="24"/>
    </location>
</feature>
<name>A0A8T0EKB7_ARGBR</name>
<dbReference type="GO" id="GO:0006398">
    <property type="term" value="P:mRNA 3'-end processing by stem-loop binding and cleavage"/>
    <property type="evidence" value="ECO:0007669"/>
    <property type="project" value="TreeGrafter"/>
</dbReference>
<dbReference type="EMBL" id="JABXBU010002227">
    <property type="protein sequence ID" value="KAF8774402.1"/>
    <property type="molecule type" value="Genomic_DNA"/>
</dbReference>
<organism evidence="2 3">
    <name type="scientific">Argiope bruennichi</name>
    <name type="common">Wasp spider</name>
    <name type="synonym">Aranea bruennichi</name>
    <dbReference type="NCBI Taxonomy" id="94029"/>
    <lineage>
        <taxon>Eukaryota</taxon>
        <taxon>Metazoa</taxon>
        <taxon>Ecdysozoa</taxon>
        <taxon>Arthropoda</taxon>
        <taxon>Chelicerata</taxon>
        <taxon>Arachnida</taxon>
        <taxon>Araneae</taxon>
        <taxon>Araneomorphae</taxon>
        <taxon>Entelegynae</taxon>
        <taxon>Araneoidea</taxon>
        <taxon>Araneidae</taxon>
        <taxon>Argiope</taxon>
    </lineage>
</organism>
<dbReference type="Proteomes" id="UP000807504">
    <property type="component" value="Unassembled WGS sequence"/>
</dbReference>
<dbReference type="InterPro" id="IPR039267">
    <property type="entry name" value="Lsm11"/>
</dbReference>
<dbReference type="GO" id="GO:0005683">
    <property type="term" value="C:U7 snRNP"/>
    <property type="evidence" value="ECO:0007669"/>
    <property type="project" value="TreeGrafter"/>
</dbReference>
<dbReference type="SUPFAM" id="SSF50182">
    <property type="entry name" value="Sm-like ribonucleoproteins"/>
    <property type="match status" value="1"/>
</dbReference>
<sequence>MSSHHTSSSRRHRSSGNHRGHRSPTPKSEPSTSDNDDDLPTEFGRRVVEESKLDNNTVLKRMKTAFKRGPLRQLYLCIKYDRQVKVWIRNFTECRGYCIGYVVAFDTHWNLAMSDVFEFFAKPKKRKSPFLLDREVGDALPELKPKVPRVKKERTPEELAALRAAEEAAAEKKKMKKLRFNEHRRFKQLFIRGESIMMIQFDEKDIALSLKRSKCNKSSEGSK</sequence>
<dbReference type="InterPro" id="IPR010920">
    <property type="entry name" value="LSM_dom_sf"/>
</dbReference>
<proteinExistence type="predicted"/>
<protein>
    <submittedName>
        <fullName evidence="2">U7 snRNA-associated Sm-like protein LSm11</fullName>
    </submittedName>
</protein>
<evidence type="ECO:0000313" key="2">
    <source>
        <dbReference type="EMBL" id="KAF8774402.1"/>
    </source>
</evidence>
<accession>A0A8T0EKB7</accession>
<dbReference type="PANTHER" id="PTHR21415">
    <property type="entry name" value="U7 SNRNA-ASSOCIATED SM-LIKE PROTEIN LSM11"/>
    <property type="match status" value="1"/>
</dbReference>
<gene>
    <name evidence="2" type="ORF">HNY73_016955</name>
</gene>
<evidence type="ECO:0000256" key="1">
    <source>
        <dbReference type="SAM" id="MobiDB-lite"/>
    </source>
</evidence>
<dbReference type="Gene3D" id="2.30.30.100">
    <property type="match status" value="1"/>
</dbReference>
<reference evidence="2" key="2">
    <citation type="submission" date="2020-06" db="EMBL/GenBank/DDBJ databases">
        <authorList>
            <person name="Sheffer M."/>
        </authorList>
    </citation>
    <scope>NUCLEOTIDE SEQUENCE</scope>
</reference>
<evidence type="ECO:0000313" key="3">
    <source>
        <dbReference type="Proteomes" id="UP000807504"/>
    </source>
</evidence>
<dbReference type="GO" id="GO:0071209">
    <property type="term" value="F:U7 snRNA binding"/>
    <property type="evidence" value="ECO:0007669"/>
    <property type="project" value="InterPro"/>
</dbReference>
<reference evidence="2" key="1">
    <citation type="journal article" date="2020" name="bioRxiv">
        <title>Chromosome-level reference genome of the European wasp spider Argiope bruennichi: a resource for studies on range expansion and evolutionary adaptation.</title>
        <authorList>
            <person name="Sheffer M.M."/>
            <person name="Hoppe A."/>
            <person name="Krehenwinkel H."/>
            <person name="Uhl G."/>
            <person name="Kuss A.W."/>
            <person name="Jensen L."/>
            <person name="Jensen C."/>
            <person name="Gillespie R.G."/>
            <person name="Hoff K.J."/>
            <person name="Prost S."/>
        </authorList>
    </citation>
    <scope>NUCLEOTIDE SEQUENCE</scope>
</reference>